<proteinExistence type="predicted"/>
<name>A0A9P0HN05_NEZVI</name>
<dbReference type="Proteomes" id="UP001152798">
    <property type="component" value="Chromosome 6"/>
</dbReference>
<protein>
    <recommendedName>
        <fullName evidence="5">Pro-corazonin</fullName>
    </recommendedName>
</protein>
<reference evidence="3" key="1">
    <citation type="submission" date="2022-01" db="EMBL/GenBank/DDBJ databases">
        <authorList>
            <person name="King R."/>
        </authorList>
    </citation>
    <scope>NUCLEOTIDE SEQUENCE</scope>
</reference>
<accession>A0A9P0HN05</accession>
<keyword evidence="4" id="KW-1185">Reference proteome</keyword>
<dbReference type="AlphaFoldDB" id="A0A9P0HN05"/>
<dbReference type="EMBL" id="OV725082">
    <property type="protein sequence ID" value="CAH1404406.1"/>
    <property type="molecule type" value="Genomic_DNA"/>
</dbReference>
<gene>
    <name evidence="3" type="ORF">NEZAVI_LOCUS12821</name>
</gene>
<keyword evidence="2" id="KW-0732">Signal</keyword>
<dbReference type="OrthoDB" id="6592163at2759"/>
<evidence type="ECO:0000256" key="1">
    <source>
        <dbReference type="SAM" id="MobiDB-lite"/>
    </source>
</evidence>
<feature type="chain" id="PRO_5040507159" description="Pro-corazonin" evidence="2">
    <location>
        <begin position="21"/>
        <end position="163"/>
    </location>
</feature>
<feature type="signal peptide" evidence="2">
    <location>
        <begin position="1"/>
        <end position="20"/>
    </location>
</feature>
<sequence>MSLRTEVLLIVAVLVGFAMTAKIQYSRGWTNGAEGDRPKIKINDCLAELTLAQIQKSQFLPIKNVVPPPKPAARRPPDRIRPGPDLPVFQRLDQREEVLSRLTDSLPNPEAKGHDARKAIPTGKDISYHLLCDLYRLPEEDLKMDQLDKTQLRNPGAEDTIEK</sequence>
<evidence type="ECO:0000256" key="2">
    <source>
        <dbReference type="SAM" id="SignalP"/>
    </source>
</evidence>
<organism evidence="3 4">
    <name type="scientific">Nezara viridula</name>
    <name type="common">Southern green stink bug</name>
    <name type="synonym">Cimex viridulus</name>
    <dbReference type="NCBI Taxonomy" id="85310"/>
    <lineage>
        <taxon>Eukaryota</taxon>
        <taxon>Metazoa</taxon>
        <taxon>Ecdysozoa</taxon>
        <taxon>Arthropoda</taxon>
        <taxon>Hexapoda</taxon>
        <taxon>Insecta</taxon>
        <taxon>Pterygota</taxon>
        <taxon>Neoptera</taxon>
        <taxon>Paraneoptera</taxon>
        <taxon>Hemiptera</taxon>
        <taxon>Heteroptera</taxon>
        <taxon>Panheteroptera</taxon>
        <taxon>Pentatomomorpha</taxon>
        <taxon>Pentatomoidea</taxon>
        <taxon>Pentatomidae</taxon>
        <taxon>Pentatominae</taxon>
        <taxon>Nezara</taxon>
    </lineage>
</organism>
<feature type="region of interest" description="Disordered" evidence="1">
    <location>
        <begin position="63"/>
        <end position="86"/>
    </location>
</feature>
<evidence type="ECO:0000313" key="3">
    <source>
        <dbReference type="EMBL" id="CAH1404406.1"/>
    </source>
</evidence>
<evidence type="ECO:0000313" key="4">
    <source>
        <dbReference type="Proteomes" id="UP001152798"/>
    </source>
</evidence>
<evidence type="ECO:0008006" key="5">
    <source>
        <dbReference type="Google" id="ProtNLM"/>
    </source>
</evidence>